<dbReference type="GO" id="GO:0003676">
    <property type="term" value="F:nucleic acid binding"/>
    <property type="evidence" value="ECO:0007669"/>
    <property type="project" value="InterPro"/>
</dbReference>
<comment type="caution">
    <text evidence="3">The sequence shown here is derived from an EMBL/GenBank/DDBJ whole genome shotgun (WGS) entry which is preliminary data.</text>
</comment>
<dbReference type="Pfam" id="PF22936">
    <property type="entry name" value="Pol_BBD"/>
    <property type="match status" value="1"/>
</dbReference>
<evidence type="ECO:0000313" key="4">
    <source>
        <dbReference type="Proteomes" id="UP000037510"/>
    </source>
</evidence>
<dbReference type="Pfam" id="PF14223">
    <property type="entry name" value="Retrotran_gag_2"/>
    <property type="match status" value="1"/>
</dbReference>
<feature type="domain" description="Retrovirus-related Pol polyprotein from transposon TNT 1-94-like beta-barrel" evidence="2">
    <location>
        <begin position="269"/>
        <end position="317"/>
    </location>
</feature>
<evidence type="ECO:0000313" key="3">
    <source>
        <dbReference type="EMBL" id="KOB75656.1"/>
    </source>
</evidence>
<gene>
    <name evidence="3" type="ORF">OBRU01_07104</name>
</gene>
<dbReference type="SUPFAM" id="SSF57756">
    <property type="entry name" value="Retrovirus zinc finger-like domains"/>
    <property type="match status" value="1"/>
</dbReference>
<keyword evidence="4" id="KW-1185">Reference proteome</keyword>
<name>A0A0L7LKF6_OPEBR</name>
<proteinExistence type="predicted"/>
<accession>A0A0L7LKF6</accession>
<dbReference type="InterPro" id="IPR054722">
    <property type="entry name" value="PolX-like_BBD"/>
</dbReference>
<evidence type="ECO:0000256" key="1">
    <source>
        <dbReference type="SAM" id="MobiDB-lite"/>
    </source>
</evidence>
<dbReference type="PANTHER" id="PTHR47481:SF14">
    <property type="entry name" value="RETROTRANSPOSON COPIA-LIKE N-TERMINAL DOMAIN-CONTAINING PROTEIN"/>
    <property type="match status" value="1"/>
</dbReference>
<dbReference type="Gene3D" id="4.10.60.10">
    <property type="entry name" value="Zinc finger, CCHC-type"/>
    <property type="match status" value="1"/>
</dbReference>
<reference evidence="3 4" key="1">
    <citation type="journal article" date="2015" name="Genome Biol. Evol.">
        <title>The genome of winter moth (Operophtera brumata) provides a genomic perspective on sexual dimorphism and phenology.</title>
        <authorList>
            <person name="Derks M.F."/>
            <person name="Smit S."/>
            <person name="Salis L."/>
            <person name="Schijlen E."/>
            <person name="Bossers A."/>
            <person name="Mateman C."/>
            <person name="Pijl A.S."/>
            <person name="de Ridder D."/>
            <person name="Groenen M.A."/>
            <person name="Visser M.E."/>
            <person name="Megens H.J."/>
        </authorList>
    </citation>
    <scope>NUCLEOTIDE SEQUENCE [LARGE SCALE GENOMIC DNA]</scope>
    <source>
        <strain evidence="3">WM2013NL</strain>
        <tissue evidence="3">Head and thorax</tissue>
    </source>
</reference>
<dbReference type="InterPro" id="IPR036875">
    <property type="entry name" value="Znf_CCHC_sf"/>
</dbReference>
<dbReference type="AlphaFoldDB" id="A0A0L7LKF6"/>
<protein>
    <submittedName>
        <fullName evidence="3">Retrovirus-related Pol polyprotein from transposon TNT 1-94</fullName>
    </submittedName>
</protein>
<dbReference type="PANTHER" id="PTHR47481">
    <property type="match status" value="1"/>
</dbReference>
<dbReference type="EMBL" id="JTDY01000857">
    <property type="protein sequence ID" value="KOB75656.1"/>
    <property type="molecule type" value="Genomic_DNA"/>
</dbReference>
<sequence length="519" mass="57789">MASTPAPLIPGENIAAATVSTCGSHVNTTMGNYNIDKLDGMSNYNTWKFCMKMALTLENLWHCIQGNEVVDYQDQRALARICLAVKPHCYQYVQNAKTSKEAWSNLAKVFEDTGLYRRVLLLRQLHRIELTTYSSVTQYVESVMTLVQQLADIGKHIEDGEIAELLLSGLPTDYDHLVSSLETICLTGSLSSELVRTRLLQEEFRKSEPGATSTAFVSRQTKESKTCTYCKKKGHLKNKCFKLRRDKKSKEDGDKTFVATAFFVNKEEWVIDSGCSTHMCNNKHWLTDFKDCRSVIKIANNEQIHCLGSGDVLLEANDLAHIPSRLSTCGEVVHSSTLLPEQEVQSANVAEVPIDIWHRRLGHLGVQGMLALRDGKANEKEPSSTLNNFDFGDNIELNSSINSNANSSHTVELNPNVVSADSEIDNTMISDADDEHYVTGSENEAGSQCSPISDALSERLTSSHLAAPQGEADSTPEPLPSCSTDRPVRTTRSKPPLRTCNQNNFKVFTHLKKRWIVMR</sequence>
<evidence type="ECO:0000259" key="2">
    <source>
        <dbReference type="Pfam" id="PF22936"/>
    </source>
</evidence>
<dbReference type="Proteomes" id="UP000037510">
    <property type="component" value="Unassembled WGS sequence"/>
</dbReference>
<dbReference type="GO" id="GO:0008270">
    <property type="term" value="F:zinc ion binding"/>
    <property type="evidence" value="ECO:0007669"/>
    <property type="project" value="InterPro"/>
</dbReference>
<feature type="region of interest" description="Disordered" evidence="1">
    <location>
        <begin position="466"/>
        <end position="498"/>
    </location>
</feature>
<organism evidence="3 4">
    <name type="scientific">Operophtera brumata</name>
    <name type="common">Winter moth</name>
    <name type="synonym">Phalaena brumata</name>
    <dbReference type="NCBI Taxonomy" id="104452"/>
    <lineage>
        <taxon>Eukaryota</taxon>
        <taxon>Metazoa</taxon>
        <taxon>Ecdysozoa</taxon>
        <taxon>Arthropoda</taxon>
        <taxon>Hexapoda</taxon>
        <taxon>Insecta</taxon>
        <taxon>Pterygota</taxon>
        <taxon>Neoptera</taxon>
        <taxon>Endopterygota</taxon>
        <taxon>Lepidoptera</taxon>
        <taxon>Glossata</taxon>
        <taxon>Ditrysia</taxon>
        <taxon>Geometroidea</taxon>
        <taxon>Geometridae</taxon>
        <taxon>Larentiinae</taxon>
        <taxon>Operophtera</taxon>
    </lineage>
</organism>
<dbReference type="STRING" id="104452.A0A0L7LKF6"/>